<reference evidence="3" key="1">
    <citation type="journal article" date="2019" name="Int. J. Syst. Evol. Microbiol.">
        <title>The Global Catalogue of Microorganisms (GCM) 10K type strain sequencing project: providing services to taxonomists for standard genome sequencing and annotation.</title>
        <authorList>
            <consortium name="The Broad Institute Genomics Platform"/>
            <consortium name="The Broad Institute Genome Sequencing Center for Infectious Disease"/>
            <person name="Wu L."/>
            <person name="Ma J."/>
        </authorList>
    </citation>
    <scope>NUCLEOTIDE SEQUENCE [LARGE SCALE GENOMIC DNA]</scope>
    <source>
        <strain evidence="3">DT28</strain>
    </source>
</reference>
<sequence>MNEQQLDQVFLALANSSRRLLLDLIAARPGCTLSQLQADFSISRIGLMKHLQVLLDADLVLAQKQGRERPLYFNPVPLQQIHLRWGEQYRDFWASQLLRLKAAVEQKNPAPQQTELNHTELNHTELKKELS</sequence>
<dbReference type="InterPro" id="IPR036390">
    <property type="entry name" value="WH_DNA-bd_sf"/>
</dbReference>
<dbReference type="PANTHER" id="PTHR38600:SF1">
    <property type="entry name" value="TRANSCRIPTIONAL REGULATORY PROTEIN"/>
    <property type="match status" value="1"/>
</dbReference>
<dbReference type="Pfam" id="PF12840">
    <property type="entry name" value="HTH_20"/>
    <property type="match status" value="1"/>
</dbReference>
<comment type="caution">
    <text evidence="2">The sequence shown here is derived from an EMBL/GenBank/DDBJ whole genome shotgun (WGS) entry which is preliminary data.</text>
</comment>
<evidence type="ECO:0000259" key="1">
    <source>
        <dbReference type="SMART" id="SM00418"/>
    </source>
</evidence>
<accession>A0ABV9JL56</accession>
<dbReference type="SUPFAM" id="SSF46785">
    <property type="entry name" value="Winged helix' DNA-binding domain"/>
    <property type="match status" value="1"/>
</dbReference>
<dbReference type="InterPro" id="IPR036388">
    <property type="entry name" value="WH-like_DNA-bd_sf"/>
</dbReference>
<feature type="domain" description="HTH arsR-type" evidence="1">
    <location>
        <begin position="8"/>
        <end position="87"/>
    </location>
</feature>
<dbReference type="PANTHER" id="PTHR38600">
    <property type="entry name" value="TRANSCRIPTIONAL REGULATORY PROTEIN"/>
    <property type="match status" value="1"/>
</dbReference>
<keyword evidence="3" id="KW-1185">Reference proteome</keyword>
<evidence type="ECO:0000313" key="3">
    <source>
        <dbReference type="Proteomes" id="UP001595962"/>
    </source>
</evidence>
<dbReference type="CDD" id="cd00090">
    <property type="entry name" value="HTH_ARSR"/>
    <property type="match status" value="1"/>
</dbReference>
<organism evidence="2 3">
    <name type="scientific">Rheinheimera marina</name>
    <dbReference type="NCBI Taxonomy" id="1774958"/>
    <lineage>
        <taxon>Bacteria</taxon>
        <taxon>Pseudomonadati</taxon>
        <taxon>Pseudomonadota</taxon>
        <taxon>Gammaproteobacteria</taxon>
        <taxon>Chromatiales</taxon>
        <taxon>Chromatiaceae</taxon>
        <taxon>Rheinheimera</taxon>
    </lineage>
</organism>
<dbReference type="EMBL" id="JBHSGB010000006">
    <property type="protein sequence ID" value="MFC4654946.1"/>
    <property type="molecule type" value="Genomic_DNA"/>
</dbReference>
<dbReference type="Gene3D" id="1.10.10.10">
    <property type="entry name" value="Winged helix-like DNA-binding domain superfamily/Winged helix DNA-binding domain"/>
    <property type="match status" value="1"/>
</dbReference>
<gene>
    <name evidence="2" type="ORF">ACFO3I_07970</name>
</gene>
<dbReference type="RefSeq" id="WP_377333137.1">
    <property type="nucleotide sequence ID" value="NZ_JBHSGB010000006.1"/>
</dbReference>
<dbReference type="SMART" id="SM00418">
    <property type="entry name" value="HTH_ARSR"/>
    <property type="match status" value="1"/>
</dbReference>
<dbReference type="InterPro" id="IPR001845">
    <property type="entry name" value="HTH_ArsR_DNA-bd_dom"/>
</dbReference>
<dbReference type="Proteomes" id="UP001595962">
    <property type="component" value="Unassembled WGS sequence"/>
</dbReference>
<dbReference type="InterPro" id="IPR011991">
    <property type="entry name" value="ArsR-like_HTH"/>
</dbReference>
<protein>
    <submittedName>
        <fullName evidence="2">ArsR/SmtB family transcription factor</fullName>
    </submittedName>
</protein>
<name>A0ABV9JL56_9GAMM</name>
<evidence type="ECO:0000313" key="2">
    <source>
        <dbReference type="EMBL" id="MFC4654946.1"/>
    </source>
</evidence>
<proteinExistence type="predicted"/>